<evidence type="ECO:0000256" key="6">
    <source>
        <dbReference type="ARBA" id="ARBA00022490"/>
    </source>
</evidence>
<evidence type="ECO:0000256" key="3">
    <source>
        <dbReference type="ARBA" id="ARBA00006094"/>
    </source>
</evidence>
<evidence type="ECO:0000256" key="9">
    <source>
        <dbReference type="ARBA" id="ARBA00023242"/>
    </source>
</evidence>
<feature type="compositionally biased region" description="Basic residues" evidence="11">
    <location>
        <begin position="61"/>
        <end position="76"/>
    </location>
</feature>
<evidence type="ECO:0000256" key="10">
    <source>
        <dbReference type="ARBA" id="ARBA00030834"/>
    </source>
</evidence>
<feature type="transmembrane region" description="Helical" evidence="12">
    <location>
        <begin position="103"/>
        <end position="121"/>
    </location>
</feature>
<dbReference type="GO" id="GO:0003723">
    <property type="term" value="F:RNA binding"/>
    <property type="evidence" value="ECO:0007669"/>
    <property type="project" value="UniProtKB-KW"/>
</dbReference>
<organism evidence="14">
    <name type="scientific">Rhizophora mucronata</name>
    <name type="common">Asiatic mangrove</name>
    <dbReference type="NCBI Taxonomy" id="61149"/>
    <lineage>
        <taxon>Eukaryota</taxon>
        <taxon>Viridiplantae</taxon>
        <taxon>Streptophyta</taxon>
        <taxon>Embryophyta</taxon>
        <taxon>Tracheophyta</taxon>
        <taxon>Spermatophyta</taxon>
        <taxon>Magnoliopsida</taxon>
        <taxon>eudicotyledons</taxon>
        <taxon>Gunneridae</taxon>
        <taxon>Pentapetalae</taxon>
        <taxon>rosids</taxon>
        <taxon>fabids</taxon>
        <taxon>Malpighiales</taxon>
        <taxon>Rhizophoraceae</taxon>
        <taxon>Rhizophora</taxon>
    </lineage>
</organism>
<protein>
    <recommendedName>
        <fullName evidence="4">Phosphorylated adapter RNA export protein</fullName>
    </recommendedName>
    <alternativeName>
        <fullName evidence="10">RNA U small nuclear RNA export adapter protein</fullName>
    </alternativeName>
</protein>
<comment type="similarity">
    <text evidence="3">Belongs to the PHAX family.</text>
</comment>
<keyword evidence="8" id="KW-0653">Protein transport</keyword>
<sequence>MEKRETVLEAIYEDDNVEDTDDVEMLDVEEGELVEHKSQADVAQRAGGGDNTGIQRSQTKNQKRRQNKKKNKKRMRGGLGHNYTDINRFVLDTCRRLKEKKSYMVYTAVGCLGVAALSDLVKEVQSFTYAEMLV</sequence>
<evidence type="ECO:0000256" key="4">
    <source>
        <dbReference type="ARBA" id="ARBA00016856"/>
    </source>
</evidence>
<feature type="region of interest" description="Disordered" evidence="11">
    <location>
        <begin position="34"/>
        <end position="80"/>
    </location>
</feature>
<evidence type="ECO:0000313" key="14">
    <source>
        <dbReference type="EMBL" id="MBW81860.1"/>
    </source>
</evidence>
<evidence type="ECO:0000256" key="7">
    <source>
        <dbReference type="ARBA" id="ARBA00022884"/>
    </source>
</evidence>
<keyword evidence="6" id="KW-0963">Cytoplasm</keyword>
<dbReference type="GO" id="GO:0005634">
    <property type="term" value="C:nucleus"/>
    <property type="evidence" value="ECO:0007669"/>
    <property type="project" value="UniProtKB-SubCell"/>
</dbReference>
<evidence type="ECO:0000256" key="2">
    <source>
        <dbReference type="ARBA" id="ARBA00004496"/>
    </source>
</evidence>
<dbReference type="GO" id="GO:0005737">
    <property type="term" value="C:cytoplasm"/>
    <property type="evidence" value="ECO:0007669"/>
    <property type="project" value="UniProtKB-SubCell"/>
</dbReference>
<dbReference type="InterPro" id="IPR019385">
    <property type="entry name" value="PHAX_RNA-binding_domain"/>
</dbReference>
<keyword evidence="12" id="KW-0812">Transmembrane</keyword>
<name>A0A2P2IKU3_RHIMU</name>
<keyword evidence="12" id="KW-1133">Transmembrane helix</keyword>
<proteinExistence type="inferred from homology"/>
<feature type="domain" description="Phosphorylated adapter RNA export protein RNA-binding" evidence="13">
    <location>
        <begin position="90"/>
        <end position="126"/>
    </location>
</feature>
<comment type="subcellular location">
    <subcellularLocation>
        <location evidence="2">Cytoplasm</location>
    </subcellularLocation>
    <subcellularLocation>
        <location evidence="1">Nucleus</location>
    </subcellularLocation>
</comment>
<keyword evidence="9" id="KW-0539">Nucleus</keyword>
<evidence type="ECO:0000256" key="11">
    <source>
        <dbReference type="SAM" id="MobiDB-lite"/>
    </source>
</evidence>
<evidence type="ECO:0000256" key="5">
    <source>
        <dbReference type="ARBA" id="ARBA00022448"/>
    </source>
</evidence>
<accession>A0A2P2IKU3</accession>
<evidence type="ECO:0000256" key="12">
    <source>
        <dbReference type="SAM" id="Phobius"/>
    </source>
</evidence>
<dbReference type="Pfam" id="PF10258">
    <property type="entry name" value="PHAX_RNA-bd"/>
    <property type="match status" value="1"/>
</dbReference>
<dbReference type="GO" id="GO:0015031">
    <property type="term" value="P:protein transport"/>
    <property type="evidence" value="ECO:0007669"/>
    <property type="project" value="UniProtKB-KW"/>
</dbReference>
<dbReference type="PANTHER" id="PTHR13135:SF0">
    <property type="entry name" value="PHOSPHORYLATED ADAPTER RNA EXPORT PROTEIN"/>
    <property type="match status" value="1"/>
</dbReference>
<evidence type="ECO:0000256" key="8">
    <source>
        <dbReference type="ARBA" id="ARBA00022927"/>
    </source>
</evidence>
<dbReference type="Gene3D" id="1.10.10.1440">
    <property type="entry name" value="PHAX RNA-binding domain"/>
    <property type="match status" value="1"/>
</dbReference>
<dbReference type="EMBL" id="GGEC01001377">
    <property type="protein sequence ID" value="MBW81860.1"/>
    <property type="molecule type" value="Transcribed_RNA"/>
</dbReference>
<dbReference type="InterPro" id="IPR039047">
    <property type="entry name" value="PHAX"/>
</dbReference>
<dbReference type="PANTHER" id="PTHR13135">
    <property type="entry name" value="CYTOSOLIC RESINIFERATOXIN BINDING PROTEIN RBP-26"/>
    <property type="match status" value="1"/>
</dbReference>
<dbReference type="EMBL" id="GGEC01001378">
    <property type="protein sequence ID" value="MBW81861.1"/>
    <property type="molecule type" value="Transcribed_RNA"/>
</dbReference>
<keyword evidence="12" id="KW-0472">Membrane</keyword>
<keyword evidence="7" id="KW-0694">RNA-binding</keyword>
<reference evidence="14" key="1">
    <citation type="submission" date="2018-02" db="EMBL/GenBank/DDBJ databases">
        <title>Rhizophora mucronata_Transcriptome.</title>
        <authorList>
            <person name="Meera S.P."/>
            <person name="Sreeshan A."/>
            <person name="Augustine A."/>
        </authorList>
    </citation>
    <scope>NUCLEOTIDE SEQUENCE</scope>
    <source>
        <tissue evidence="14">Leaf</tissue>
    </source>
</reference>
<evidence type="ECO:0000259" key="13">
    <source>
        <dbReference type="Pfam" id="PF10258"/>
    </source>
</evidence>
<keyword evidence="5" id="KW-0813">Transport</keyword>
<dbReference type="AlphaFoldDB" id="A0A2P2IKU3"/>
<dbReference type="InterPro" id="IPR038092">
    <property type="entry name" value="PHAX_RNA-binding_sf"/>
</dbReference>
<evidence type="ECO:0000256" key="1">
    <source>
        <dbReference type="ARBA" id="ARBA00004123"/>
    </source>
</evidence>
<dbReference type="GO" id="GO:0006408">
    <property type="term" value="P:snRNA export from nucleus"/>
    <property type="evidence" value="ECO:0007669"/>
    <property type="project" value="InterPro"/>
</dbReference>